<dbReference type="InterPro" id="IPR022675">
    <property type="entry name" value="G6P_DH_C"/>
</dbReference>
<dbReference type="InterPro" id="IPR036291">
    <property type="entry name" value="NAD(P)-bd_dom_sf"/>
</dbReference>
<keyword evidence="4" id="KW-0560">Oxidoreductase</keyword>
<keyword evidence="9" id="KW-1185">Reference proteome</keyword>
<evidence type="ECO:0000256" key="2">
    <source>
        <dbReference type="ARBA" id="ARBA00022526"/>
    </source>
</evidence>
<dbReference type="AlphaFoldDB" id="A0A0D2GNC2"/>
<gene>
    <name evidence="8" type="ORF">J120_04840</name>
</gene>
<evidence type="ECO:0000256" key="3">
    <source>
        <dbReference type="ARBA" id="ARBA00022857"/>
    </source>
</evidence>
<evidence type="ECO:0000256" key="1">
    <source>
        <dbReference type="ARBA" id="ARBA00004937"/>
    </source>
</evidence>
<dbReference type="Pfam" id="PF00479">
    <property type="entry name" value="G6PD_N"/>
    <property type="match status" value="1"/>
</dbReference>
<keyword evidence="2" id="KW-0313">Glucose metabolism</keyword>
<dbReference type="STRING" id="1306947.J120_04840"/>
<dbReference type="Gene3D" id="3.40.50.720">
    <property type="entry name" value="NAD(P)-binding Rossmann-like Domain"/>
    <property type="match status" value="1"/>
</dbReference>
<evidence type="ECO:0000259" key="7">
    <source>
        <dbReference type="Pfam" id="PF02781"/>
    </source>
</evidence>
<dbReference type="PANTHER" id="PTHR23429">
    <property type="entry name" value="GLUCOSE-6-PHOSPHATE 1-DEHYDROGENASE G6PD"/>
    <property type="match status" value="1"/>
</dbReference>
<dbReference type="GO" id="GO:0006006">
    <property type="term" value="P:glucose metabolic process"/>
    <property type="evidence" value="ECO:0007669"/>
    <property type="project" value="UniProtKB-KW"/>
</dbReference>
<comment type="caution">
    <text evidence="8">The sequence shown here is derived from an EMBL/GenBank/DDBJ whole genome shotgun (WGS) entry which is preliminary data.</text>
</comment>
<accession>A0A0D2GNC2</accession>
<dbReference type="GO" id="GO:0004345">
    <property type="term" value="F:glucose-6-phosphate dehydrogenase activity"/>
    <property type="evidence" value="ECO:0007669"/>
    <property type="project" value="InterPro"/>
</dbReference>
<feature type="domain" description="Glucose-6-phosphate dehydrogenase NAD-binding" evidence="6">
    <location>
        <begin position="2"/>
        <end position="181"/>
    </location>
</feature>
<dbReference type="Pfam" id="PF02781">
    <property type="entry name" value="G6PD_C"/>
    <property type="match status" value="1"/>
</dbReference>
<dbReference type="PIRSF" id="PIRSF000110">
    <property type="entry name" value="G6PD"/>
    <property type="match status" value="1"/>
</dbReference>
<proteinExistence type="predicted"/>
<comment type="pathway">
    <text evidence="1">Carbohydrate degradation; pentose phosphate pathway; D-ribulose 5-phosphate from D-glucose 6-phosphate (oxidative stage): step 1/3.</text>
</comment>
<sequence>MVLFGASGDLSARKIIPTLYHMLRQSPDINWALVGAAHEQLTVTQMLERSIPFIDSYDEDIFKKLIERSYYVTVDVHQSTHFDTLFSIVTDVEKRHNLSGSRIIYCATAQSLYCQITVQAARTELAFKCAQSSFVWCRLVYEKPFGHNLESARAINACIKNYFYEHQIYRVDHYLSKQLVRSIALVRFSNALFEPLWNANYIKEIQIIMNESIDIANRGAYYDNHGAIADVVQNHLLELLSLVAMETPARLSGDDIREQRAHVLSCTRVTDILRGQYQGYTTSPYVDVNSTTETFAALALAVDNARWQNVPFYIKTGKALFDKVSVIHVIFKAPECLLTRSCPPDSNYLSLYISDDEGISITFNTAGVDDGQEIMPITLQFNYSQIPDYRPIDPYMTLIFEIIRGDQSVAVRFDEIEYAWSIIDNAHVSTYPIYIYEKNSRGPRELEIFEQQHAMRWLS</sequence>
<evidence type="ECO:0008006" key="10">
    <source>
        <dbReference type="Google" id="ProtNLM"/>
    </source>
</evidence>
<dbReference type="Gene3D" id="3.30.360.10">
    <property type="entry name" value="Dihydrodipicolinate Reductase, domain 2"/>
    <property type="match status" value="1"/>
</dbReference>
<dbReference type="GO" id="GO:0005829">
    <property type="term" value="C:cytosol"/>
    <property type="evidence" value="ECO:0007669"/>
    <property type="project" value="TreeGrafter"/>
</dbReference>
<dbReference type="GO" id="GO:0050661">
    <property type="term" value="F:NADP binding"/>
    <property type="evidence" value="ECO:0007669"/>
    <property type="project" value="InterPro"/>
</dbReference>
<dbReference type="PRINTS" id="PR00079">
    <property type="entry name" value="G6PDHDRGNASE"/>
</dbReference>
<dbReference type="EMBL" id="ARQD01000005">
    <property type="protein sequence ID" value="KIX84899.1"/>
    <property type="molecule type" value="Genomic_DNA"/>
</dbReference>
<reference evidence="8 9" key="1">
    <citation type="journal article" date="2013" name="Proc. Natl. Acad. Sci. U.S.A.">
        <title>Candidate phylum TM6 genome recovered from a hospital sink biofilm provides genomic insights into this uncultivated phylum.</title>
        <authorList>
            <person name="McLean J.S."/>
            <person name="Lombardo M.J."/>
            <person name="Badger J.H."/>
            <person name="Edlund A."/>
            <person name="Novotny M."/>
            <person name="Yee-Greenbaum J."/>
            <person name="Vyahhi N."/>
            <person name="Hall A.P."/>
            <person name="Yang Y."/>
            <person name="Dupont C.L."/>
            <person name="Ziegler M.G."/>
            <person name="Chitsaz H."/>
            <person name="Allen A.E."/>
            <person name="Yooseph S."/>
            <person name="Tesler G."/>
            <person name="Pevzner P.A."/>
            <person name="Friedman R.M."/>
            <person name="Nealson K.H."/>
            <person name="Venter J.C."/>
            <person name="Lasken R.S."/>
        </authorList>
    </citation>
    <scope>NUCLEOTIDE SEQUENCE [LARGE SCALE GENOMIC DNA]</scope>
    <source>
        <strain evidence="8 9">TM6SC1</strain>
    </source>
</reference>
<dbReference type="SUPFAM" id="SSF51735">
    <property type="entry name" value="NAD(P)-binding Rossmann-fold domains"/>
    <property type="match status" value="1"/>
</dbReference>
<dbReference type="SUPFAM" id="SSF55347">
    <property type="entry name" value="Glyceraldehyde-3-phosphate dehydrogenase-like, C-terminal domain"/>
    <property type="match status" value="1"/>
</dbReference>
<dbReference type="GO" id="GO:0009051">
    <property type="term" value="P:pentose-phosphate shunt, oxidative branch"/>
    <property type="evidence" value="ECO:0007669"/>
    <property type="project" value="TreeGrafter"/>
</dbReference>
<dbReference type="Proteomes" id="UP000032214">
    <property type="component" value="Unassembled WGS sequence"/>
</dbReference>
<dbReference type="InterPro" id="IPR022674">
    <property type="entry name" value="G6P_DH_NAD-bd"/>
</dbReference>
<dbReference type="InterPro" id="IPR001282">
    <property type="entry name" value="G6P_DH"/>
</dbReference>
<name>A0A0D2GNC2_9BACT</name>
<organism evidence="8 9">
    <name type="scientific">candidate division TM6 bacterium JCVI TM6SC1</name>
    <dbReference type="NCBI Taxonomy" id="1306947"/>
    <lineage>
        <taxon>Bacteria</taxon>
        <taxon>Candidatus Babelota</taxon>
        <taxon>Vermiphilus</taxon>
    </lineage>
</organism>
<evidence type="ECO:0000313" key="9">
    <source>
        <dbReference type="Proteomes" id="UP000032214"/>
    </source>
</evidence>
<keyword evidence="3" id="KW-0521">NADP</keyword>
<dbReference type="PANTHER" id="PTHR23429:SF0">
    <property type="entry name" value="GLUCOSE-6-PHOSPHATE 1-DEHYDROGENASE"/>
    <property type="match status" value="1"/>
</dbReference>
<dbReference type="eggNOG" id="COG0364">
    <property type="taxonomic scope" value="Bacteria"/>
</dbReference>
<evidence type="ECO:0000256" key="4">
    <source>
        <dbReference type="ARBA" id="ARBA00023002"/>
    </source>
</evidence>
<evidence type="ECO:0000256" key="5">
    <source>
        <dbReference type="ARBA" id="ARBA00023277"/>
    </source>
</evidence>
<protein>
    <recommendedName>
        <fullName evidence="10">Glucose-6-phosphate dehydrogenase (NADP(+))</fullName>
    </recommendedName>
</protein>
<keyword evidence="5" id="KW-0119">Carbohydrate metabolism</keyword>
<evidence type="ECO:0000259" key="6">
    <source>
        <dbReference type="Pfam" id="PF00479"/>
    </source>
</evidence>
<feature type="domain" description="Glucose-6-phosphate dehydrogenase C-terminal" evidence="7">
    <location>
        <begin position="185"/>
        <end position="457"/>
    </location>
</feature>
<evidence type="ECO:0000313" key="8">
    <source>
        <dbReference type="EMBL" id="KIX84899.1"/>
    </source>
</evidence>